<keyword evidence="2" id="KW-1185">Reference proteome</keyword>
<sequence>MIKNPPLHERWGRHVWTQDAAKRRVGWQVSHPRSPQEKVEAVHDLVVDDAVAAQVATDLLRRPEVAARAMVDGTARHLANQAQMKRIEEAGEAFRDQSPAAPAVRRLERAIEFLDLVGACQAFVAASGRIVPRLRDRTLSSDEQAIVHKNVDKVKATCEWIETAVDTGEVDADEALVRLLRGQ</sequence>
<dbReference type="InterPro" id="IPR045683">
    <property type="entry name" value="DUF6192"/>
</dbReference>
<accession>A0ABQ3QRU1</accession>
<organism evidence="1 2">
    <name type="scientific">Streptomyces violascens</name>
    <dbReference type="NCBI Taxonomy" id="67381"/>
    <lineage>
        <taxon>Bacteria</taxon>
        <taxon>Bacillati</taxon>
        <taxon>Actinomycetota</taxon>
        <taxon>Actinomycetes</taxon>
        <taxon>Kitasatosporales</taxon>
        <taxon>Streptomycetaceae</taxon>
        <taxon>Streptomyces</taxon>
    </lineage>
</organism>
<dbReference type="Proteomes" id="UP001050808">
    <property type="component" value="Unassembled WGS sequence"/>
</dbReference>
<evidence type="ECO:0000313" key="2">
    <source>
        <dbReference type="Proteomes" id="UP001050808"/>
    </source>
</evidence>
<gene>
    <name evidence="1" type="ORF">Sviol_43990</name>
</gene>
<protein>
    <recommendedName>
        <fullName evidence="3">RacO protein</fullName>
    </recommendedName>
</protein>
<dbReference type="EMBL" id="BNDY01000017">
    <property type="protein sequence ID" value="GHI39991.1"/>
    <property type="molecule type" value="Genomic_DNA"/>
</dbReference>
<comment type="caution">
    <text evidence="1">The sequence shown here is derived from an EMBL/GenBank/DDBJ whole genome shotgun (WGS) entry which is preliminary data.</text>
</comment>
<proteinExistence type="predicted"/>
<name>A0ABQ3QRU1_9ACTN</name>
<evidence type="ECO:0000313" key="1">
    <source>
        <dbReference type="EMBL" id="GHI39991.1"/>
    </source>
</evidence>
<evidence type="ECO:0008006" key="3">
    <source>
        <dbReference type="Google" id="ProtNLM"/>
    </source>
</evidence>
<reference evidence="1" key="1">
    <citation type="submission" date="2024-05" db="EMBL/GenBank/DDBJ databases">
        <title>Whole genome shotgun sequence of Streptomyces violascens NBRC 12920.</title>
        <authorList>
            <person name="Komaki H."/>
            <person name="Tamura T."/>
        </authorList>
    </citation>
    <scope>NUCLEOTIDE SEQUENCE</scope>
    <source>
        <strain evidence="1">NBRC 12920</strain>
    </source>
</reference>
<dbReference type="Pfam" id="PF19691">
    <property type="entry name" value="DUF6192"/>
    <property type="match status" value="1"/>
</dbReference>